<evidence type="ECO:0000313" key="3">
    <source>
        <dbReference type="Proteomes" id="UP001108027"/>
    </source>
</evidence>
<dbReference type="InterPro" id="IPR052930">
    <property type="entry name" value="TA_antitoxin_MntA"/>
</dbReference>
<dbReference type="PANTHER" id="PTHR43852:SF3">
    <property type="entry name" value="NUCLEOTIDYLTRANSFERASE"/>
    <property type="match status" value="1"/>
</dbReference>
<dbReference type="InterPro" id="IPR043519">
    <property type="entry name" value="NT_sf"/>
</dbReference>
<dbReference type="InterPro" id="IPR041633">
    <property type="entry name" value="Polbeta"/>
</dbReference>
<reference evidence="2" key="1">
    <citation type="submission" date="2021-10" db="EMBL/GenBank/DDBJ databases">
        <title>The diversity and Nitrogen Metabolism of Culturable Nitrate-Utilizing Bacteria Within the Oxygen Minimum Zone of the Changjiang (Yangtze River)Estuary.</title>
        <authorList>
            <person name="Zhang D."/>
            <person name="Zheng J."/>
            <person name="Liu S."/>
            <person name="He W."/>
        </authorList>
    </citation>
    <scope>NUCLEOTIDE SEQUENCE</scope>
    <source>
        <strain evidence="2">FXH-223</strain>
    </source>
</reference>
<keyword evidence="3" id="KW-1185">Reference proteome</keyword>
<organism evidence="2 3">
    <name type="scientific">Alloalcanivorax marinus</name>
    <dbReference type="NCBI Taxonomy" id="1177169"/>
    <lineage>
        <taxon>Bacteria</taxon>
        <taxon>Pseudomonadati</taxon>
        <taxon>Pseudomonadota</taxon>
        <taxon>Gammaproteobacteria</taxon>
        <taxon>Oceanospirillales</taxon>
        <taxon>Alcanivoracaceae</taxon>
        <taxon>Alloalcanivorax</taxon>
    </lineage>
</organism>
<dbReference type="SUPFAM" id="SSF81301">
    <property type="entry name" value="Nucleotidyltransferase"/>
    <property type="match status" value="1"/>
</dbReference>
<comment type="caution">
    <text evidence="2">The sequence shown here is derived from an EMBL/GenBank/DDBJ whole genome shotgun (WGS) entry which is preliminary data.</text>
</comment>
<feature type="domain" description="Polymerase beta nucleotidyltransferase" evidence="1">
    <location>
        <begin position="14"/>
        <end position="97"/>
    </location>
</feature>
<dbReference type="AlphaFoldDB" id="A0A9Q3YN86"/>
<evidence type="ECO:0000259" key="1">
    <source>
        <dbReference type="Pfam" id="PF18765"/>
    </source>
</evidence>
<dbReference type="CDD" id="cd05403">
    <property type="entry name" value="NT_KNTase_like"/>
    <property type="match status" value="1"/>
</dbReference>
<dbReference type="RefSeq" id="WP_410170373.1">
    <property type="nucleotide sequence ID" value="NZ_JAJGNA010000006.1"/>
</dbReference>
<dbReference type="PANTHER" id="PTHR43852">
    <property type="entry name" value="NUCLEOTIDYLTRANSFERASE"/>
    <property type="match status" value="1"/>
</dbReference>
<dbReference type="Proteomes" id="UP001108027">
    <property type="component" value="Unassembled WGS sequence"/>
</dbReference>
<dbReference type="EMBL" id="JAJGNA010000006">
    <property type="protein sequence ID" value="MCC4308431.1"/>
    <property type="molecule type" value="Genomic_DNA"/>
</dbReference>
<dbReference type="Pfam" id="PF18765">
    <property type="entry name" value="Polbeta"/>
    <property type="match status" value="1"/>
</dbReference>
<sequence length="97" mass="11165">MREPLSVQSVIDELVDLYPIEKLMLFGSRAVGDFDSRSDFDVAVFAPELCRRKFSRLRLDAAESRTLYWVSLVHFESNPPALQERIVSQGVVIYERS</sequence>
<name>A0A9Q3YN86_9GAMM</name>
<proteinExistence type="predicted"/>
<protein>
    <submittedName>
        <fullName evidence="2">Nucleotidyltransferase domain-containing protein</fullName>
    </submittedName>
</protein>
<accession>A0A9Q3YN86</accession>
<evidence type="ECO:0000313" key="2">
    <source>
        <dbReference type="EMBL" id="MCC4308431.1"/>
    </source>
</evidence>
<gene>
    <name evidence="2" type="ORF">LL252_07575</name>
</gene>
<dbReference type="Gene3D" id="3.30.460.10">
    <property type="entry name" value="Beta Polymerase, domain 2"/>
    <property type="match status" value="1"/>
</dbReference>